<dbReference type="Gene3D" id="3.90.1030.10">
    <property type="entry name" value="Ribosomal protein L17"/>
    <property type="match status" value="1"/>
</dbReference>
<keyword evidence="3 4" id="KW-0687">Ribonucleoprotein</keyword>
<sequence length="116" mass="13103">MRHLNKKKTLDRNKAGRRALLANLAESLILYEKIKTTKAKAKAVKSVVEKMVTIAKKNTLASRRELIKKLYTKNAVQKLMDVLGPRYAEKKGGYTRMIALKSRIGDGAEESIIEFV</sequence>
<dbReference type="GO" id="GO:0006412">
    <property type="term" value="P:translation"/>
    <property type="evidence" value="ECO:0007669"/>
    <property type="project" value="UniProtKB-UniRule"/>
</dbReference>
<evidence type="ECO:0000313" key="7">
    <source>
        <dbReference type="Proteomes" id="UP000231426"/>
    </source>
</evidence>
<evidence type="ECO:0000256" key="5">
    <source>
        <dbReference type="RuleBase" id="RU000660"/>
    </source>
</evidence>
<proteinExistence type="inferred from homology"/>
<dbReference type="PANTHER" id="PTHR14413:SF16">
    <property type="entry name" value="LARGE RIBOSOMAL SUBUNIT PROTEIN BL17M"/>
    <property type="match status" value="1"/>
</dbReference>
<dbReference type="HAMAP" id="MF_01368">
    <property type="entry name" value="Ribosomal_bL17"/>
    <property type="match status" value="1"/>
</dbReference>
<comment type="similarity">
    <text evidence="1 4 5">Belongs to the bacterial ribosomal protein bL17 family.</text>
</comment>
<dbReference type="SUPFAM" id="SSF64263">
    <property type="entry name" value="Prokaryotic ribosomal protein L17"/>
    <property type="match status" value="1"/>
</dbReference>
<reference evidence="7" key="1">
    <citation type="submission" date="2017-09" db="EMBL/GenBank/DDBJ databases">
        <title>Depth-based differentiation of microbial function through sediment-hosted aquifers and enrichment of novel symbionts in the deep terrestrial subsurface.</title>
        <authorList>
            <person name="Probst A.J."/>
            <person name="Ladd B."/>
            <person name="Jarett J.K."/>
            <person name="Geller-Mcgrath D.E."/>
            <person name="Sieber C.M.K."/>
            <person name="Emerson J.B."/>
            <person name="Anantharaman K."/>
            <person name="Thomas B.C."/>
            <person name="Malmstrom R."/>
            <person name="Stieglmeier M."/>
            <person name="Klingl A."/>
            <person name="Woyke T."/>
            <person name="Ryan C.M."/>
            <person name="Banfield J.F."/>
        </authorList>
    </citation>
    <scope>NUCLEOTIDE SEQUENCE [LARGE SCALE GENOMIC DNA]</scope>
</reference>
<name>A0A2M6W7K2_9BACT</name>
<comment type="caution">
    <text evidence="6">The sequence shown here is derived from an EMBL/GenBank/DDBJ whole genome shotgun (WGS) entry which is preliminary data.</text>
</comment>
<accession>A0A2M6W7K2</accession>
<protein>
    <recommendedName>
        <fullName evidence="4">Large ribosomal subunit protein bL17</fullName>
    </recommendedName>
</protein>
<dbReference type="Proteomes" id="UP000231426">
    <property type="component" value="Unassembled WGS sequence"/>
</dbReference>
<dbReference type="InterPro" id="IPR047859">
    <property type="entry name" value="Ribosomal_bL17_CS"/>
</dbReference>
<dbReference type="Pfam" id="PF01196">
    <property type="entry name" value="Ribosomal_L17"/>
    <property type="match status" value="1"/>
</dbReference>
<evidence type="ECO:0000256" key="1">
    <source>
        <dbReference type="ARBA" id="ARBA00008777"/>
    </source>
</evidence>
<dbReference type="EMBL" id="PFBV01000001">
    <property type="protein sequence ID" value="PIT88759.1"/>
    <property type="molecule type" value="Genomic_DNA"/>
</dbReference>
<dbReference type="GO" id="GO:0003735">
    <property type="term" value="F:structural constituent of ribosome"/>
    <property type="evidence" value="ECO:0007669"/>
    <property type="project" value="InterPro"/>
</dbReference>
<gene>
    <name evidence="4" type="primary">rplQ</name>
    <name evidence="6" type="ORF">COU29_00045</name>
</gene>
<organism evidence="6 7">
    <name type="scientific">Candidatus Magasanikbacteria bacterium CG10_big_fil_rev_8_21_14_0_10_36_32</name>
    <dbReference type="NCBI Taxonomy" id="1974646"/>
    <lineage>
        <taxon>Bacteria</taxon>
        <taxon>Candidatus Magasanikiibacteriota</taxon>
    </lineage>
</organism>
<dbReference type="AlphaFoldDB" id="A0A2M6W7K2"/>
<evidence type="ECO:0000256" key="3">
    <source>
        <dbReference type="ARBA" id="ARBA00023274"/>
    </source>
</evidence>
<evidence type="ECO:0000256" key="4">
    <source>
        <dbReference type="HAMAP-Rule" id="MF_01368"/>
    </source>
</evidence>
<dbReference type="PROSITE" id="PS01167">
    <property type="entry name" value="RIBOSOMAL_L17"/>
    <property type="match status" value="1"/>
</dbReference>
<dbReference type="NCBIfam" id="TIGR00059">
    <property type="entry name" value="L17"/>
    <property type="match status" value="1"/>
</dbReference>
<dbReference type="PANTHER" id="PTHR14413">
    <property type="entry name" value="RIBOSOMAL PROTEIN L17"/>
    <property type="match status" value="1"/>
</dbReference>
<dbReference type="InterPro" id="IPR000456">
    <property type="entry name" value="Ribosomal_bL17"/>
</dbReference>
<dbReference type="GO" id="GO:0022625">
    <property type="term" value="C:cytosolic large ribosomal subunit"/>
    <property type="evidence" value="ECO:0007669"/>
    <property type="project" value="TreeGrafter"/>
</dbReference>
<evidence type="ECO:0000313" key="6">
    <source>
        <dbReference type="EMBL" id="PIT88759.1"/>
    </source>
</evidence>
<keyword evidence="2 4" id="KW-0689">Ribosomal protein</keyword>
<evidence type="ECO:0000256" key="2">
    <source>
        <dbReference type="ARBA" id="ARBA00022980"/>
    </source>
</evidence>
<dbReference type="InterPro" id="IPR036373">
    <property type="entry name" value="Ribosomal_bL17_sf"/>
</dbReference>
<comment type="subunit">
    <text evidence="4">Part of the 50S ribosomal subunit. Contacts protein L32.</text>
</comment>